<feature type="transmembrane region" description="Helical" evidence="9">
    <location>
        <begin position="147"/>
        <end position="168"/>
    </location>
</feature>
<feature type="transmembrane region" description="Helical" evidence="9">
    <location>
        <begin position="118"/>
        <end position="135"/>
    </location>
</feature>
<keyword evidence="7 9" id="KW-0472">Membrane</keyword>
<feature type="transmembrane region" description="Helical" evidence="9">
    <location>
        <begin position="295"/>
        <end position="320"/>
    </location>
</feature>
<reference evidence="10 11" key="1">
    <citation type="submission" date="2020-10" db="EMBL/GenBank/DDBJ databases">
        <title>Complete genome sequence of Corynebacterium massiliense DSM 45435, type strain of Corynebacterium massiliense.</title>
        <authorList>
            <person name="Busche T."/>
            <person name="Kalinowski J."/>
            <person name="Ruckert C."/>
        </authorList>
    </citation>
    <scope>NUCLEOTIDE SEQUENCE [LARGE SCALE GENOMIC DNA]</scope>
    <source>
        <strain evidence="10 11">DSM 45435</strain>
    </source>
</reference>
<organism evidence="10 11">
    <name type="scientific">Corynebacterium massiliense DSM 45435</name>
    <dbReference type="NCBI Taxonomy" id="1121364"/>
    <lineage>
        <taxon>Bacteria</taxon>
        <taxon>Bacillati</taxon>
        <taxon>Actinomycetota</taxon>
        <taxon>Actinomycetes</taxon>
        <taxon>Mycobacteriales</taxon>
        <taxon>Corynebacteriaceae</taxon>
        <taxon>Corynebacterium</taxon>
    </lineage>
</organism>
<dbReference type="SUPFAM" id="SSF81345">
    <property type="entry name" value="ABC transporter involved in vitamin B12 uptake, BtuC"/>
    <property type="match status" value="1"/>
</dbReference>
<dbReference type="Gene3D" id="1.10.3470.10">
    <property type="entry name" value="ABC transporter involved in vitamin B12 uptake, BtuC"/>
    <property type="match status" value="1"/>
</dbReference>
<evidence type="ECO:0000256" key="5">
    <source>
        <dbReference type="ARBA" id="ARBA00022692"/>
    </source>
</evidence>
<comment type="similarity">
    <text evidence="2">Belongs to the binding-protein-dependent transport system permease family. FecCD subfamily.</text>
</comment>
<evidence type="ECO:0000256" key="8">
    <source>
        <dbReference type="SAM" id="MobiDB-lite"/>
    </source>
</evidence>
<evidence type="ECO:0000256" key="7">
    <source>
        <dbReference type="ARBA" id="ARBA00023136"/>
    </source>
</evidence>
<feature type="transmembrane region" description="Helical" evidence="9">
    <location>
        <begin position="205"/>
        <end position="225"/>
    </location>
</feature>
<feature type="transmembrane region" description="Helical" evidence="9">
    <location>
        <begin position="249"/>
        <end position="274"/>
    </location>
</feature>
<evidence type="ECO:0000313" key="11">
    <source>
        <dbReference type="Proteomes" id="UP001220064"/>
    </source>
</evidence>
<dbReference type="PANTHER" id="PTHR30472:SF1">
    <property type="entry name" value="FE(3+) DICITRATE TRANSPORT SYSTEM PERMEASE PROTEIN FECC-RELATED"/>
    <property type="match status" value="1"/>
</dbReference>
<sequence>MVLSATMPPLSPTRSPAADVDTDTTTDTGADAVVAAGSAGSANASVATRHRRRGRLAAIAILVALIAVGAPLSLALGSRSVPLDVVWDSMRHLRELLARPDSLNADQLAVVQLRFPRTLLAVLVGAALGVAGALIQGHTRNPLADPGILGISSGAALAVVAGLALGGISGTLPSAGLAFCGAALATVAIFGLSSIGSGQVNPLTLILAGAALSAVLNAITSAFVLTDNQNLDYMRFWTVGSVAGRDLHVFWAVLPVLAVTLAAALACGPTLNVLTMGEESASALGVNVGRSRIIAMLLIALLAGTATAAAGPIGFIGLVIPHIARSITGPDYRWILPVSALAGAALLVYADIVGRLIARPAEVQVGIVLAFVGAPLFMFLIYRNRVVNV</sequence>
<dbReference type="InterPro" id="IPR037294">
    <property type="entry name" value="ABC_BtuC-like"/>
</dbReference>
<dbReference type="InterPro" id="IPR000522">
    <property type="entry name" value="ABC_transptr_permease_BtuC"/>
</dbReference>
<evidence type="ECO:0000256" key="2">
    <source>
        <dbReference type="ARBA" id="ARBA00007935"/>
    </source>
</evidence>
<feature type="region of interest" description="Disordered" evidence="8">
    <location>
        <begin position="1"/>
        <end position="25"/>
    </location>
</feature>
<keyword evidence="11" id="KW-1185">Reference proteome</keyword>
<gene>
    <name evidence="10" type="primary">fepD1</name>
    <name evidence="10" type="ORF">CMASS_02170</name>
</gene>
<dbReference type="Pfam" id="PF01032">
    <property type="entry name" value="FecCD"/>
    <property type="match status" value="1"/>
</dbReference>
<evidence type="ECO:0000256" key="4">
    <source>
        <dbReference type="ARBA" id="ARBA00022475"/>
    </source>
</evidence>
<keyword evidence="5 9" id="KW-0812">Transmembrane</keyword>
<evidence type="ECO:0000256" key="6">
    <source>
        <dbReference type="ARBA" id="ARBA00022989"/>
    </source>
</evidence>
<feature type="transmembrane region" description="Helical" evidence="9">
    <location>
        <begin position="56"/>
        <end position="76"/>
    </location>
</feature>
<comment type="subcellular location">
    <subcellularLocation>
        <location evidence="1">Cell membrane</location>
        <topology evidence="1">Multi-pass membrane protein</topology>
    </subcellularLocation>
</comment>
<feature type="transmembrane region" description="Helical" evidence="9">
    <location>
        <begin position="332"/>
        <end position="353"/>
    </location>
</feature>
<evidence type="ECO:0000256" key="1">
    <source>
        <dbReference type="ARBA" id="ARBA00004651"/>
    </source>
</evidence>
<keyword evidence="6 9" id="KW-1133">Transmembrane helix</keyword>
<feature type="transmembrane region" description="Helical" evidence="9">
    <location>
        <begin position="174"/>
        <end position="193"/>
    </location>
</feature>
<dbReference type="CDD" id="cd06550">
    <property type="entry name" value="TM_ABC_iron-siderophores_like"/>
    <property type="match status" value="1"/>
</dbReference>
<dbReference type="EMBL" id="CP063189">
    <property type="protein sequence ID" value="WCZ31893.1"/>
    <property type="molecule type" value="Genomic_DNA"/>
</dbReference>
<keyword evidence="3" id="KW-0813">Transport</keyword>
<keyword evidence="4" id="KW-1003">Cell membrane</keyword>
<name>A0ABY7U6K1_9CORY</name>
<dbReference type="Proteomes" id="UP001220064">
    <property type="component" value="Chromosome"/>
</dbReference>
<dbReference type="PANTHER" id="PTHR30472">
    <property type="entry name" value="FERRIC ENTEROBACTIN TRANSPORT SYSTEM PERMEASE PROTEIN"/>
    <property type="match status" value="1"/>
</dbReference>
<evidence type="ECO:0000256" key="3">
    <source>
        <dbReference type="ARBA" id="ARBA00022448"/>
    </source>
</evidence>
<accession>A0ABY7U6K1</accession>
<evidence type="ECO:0000313" key="10">
    <source>
        <dbReference type="EMBL" id="WCZ31893.1"/>
    </source>
</evidence>
<feature type="transmembrane region" description="Helical" evidence="9">
    <location>
        <begin position="365"/>
        <end position="382"/>
    </location>
</feature>
<evidence type="ECO:0000256" key="9">
    <source>
        <dbReference type="SAM" id="Phobius"/>
    </source>
</evidence>
<proteinExistence type="inferred from homology"/>
<protein>
    <submittedName>
        <fullName evidence="10">Ferric enterobactin transport system permease protein FepD</fullName>
    </submittedName>
</protein>